<dbReference type="PANTHER" id="PTHR43205">
    <property type="entry name" value="PROSTAGLANDIN REDUCTASE"/>
    <property type="match status" value="1"/>
</dbReference>
<organism evidence="5 6">
    <name type="scientific">Actinopolymorpha cephalotaxi</name>
    <dbReference type="NCBI Taxonomy" id="504797"/>
    <lineage>
        <taxon>Bacteria</taxon>
        <taxon>Bacillati</taxon>
        <taxon>Actinomycetota</taxon>
        <taxon>Actinomycetes</taxon>
        <taxon>Propionibacteriales</taxon>
        <taxon>Actinopolymorphaceae</taxon>
        <taxon>Actinopolymorpha</taxon>
    </lineage>
</organism>
<evidence type="ECO:0000313" key="7">
    <source>
        <dbReference type="Proteomes" id="UP000533017"/>
    </source>
</evidence>
<dbReference type="GO" id="GO:0016628">
    <property type="term" value="F:oxidoreductase activity, acting on the CH-CH group of donors, NAD or NADP as acceptor"/>
    <property type="evidence" value="ECO:0007669"/>
    <property type="project" value="InterPro"/>
</dbReference>
<dbReference type="Pfam" id="PF00107">
    <property type="entry name" value="ADH_zinc_N"/>
    <property type="match status" value="1"/>
</dbReference>
<dbReference type="SUPFAM" id="SSF51735">
    <property type="entry name" value="NAD(P)-binding Rossmann-fold domains"/>
    <property type="match status" value="1"/>
</dbReference>
<gene>
    <name evidence="4" type="ORF">FHR37_003767</name>
    <name evidence="5" type="ORF">SAMN05421678_102112</name>
</gene>
<reference evidence="4 7" key="2">
    <citation type="submission" date="2020-07" db="EMBL/GenBank/DDBJ databases">
        <title>Sequencing the genomes of 1000 actinobacteria strains.</title>
        <authorList>
            <person name="Klenk H.-P."/>
        </authorList>
    </citation>
    <scope>NUCLEOTIDE SEQUENCE [LARGE SCALE GENOMIC DNA]</scope>
    <source>
        <strain evidence="4 7">DSM 45117</strain>
    </source>
</reference>
<dbReference type="RefSeq" id="WP_092881071.1">
    <property type="nucleotide sequence ID" value="NZ_FOOI01000002.1"/>
</dbReference>
<accession>A0A1I2LFS4</accession>
<dbReference type="InterPro" id="IPR045010">
    <property type="entry name" value="MDR_fam"/>
</dbReference>
<sequence length="360" mass="37431">MTSPQPTSDTHTTDTRPAPTPPRTSREVRLVSVPDTLPRPENLSVVETATPVPGAGEVLLRNRFFHVFPALRTVMGDGVPDAPLTPLRPGDTLFGGAIGEVVSAPAGSTLRPGDLVSHAQGWREYAVVAASECAPLDDVLPDPIAHLSQGSTAYGALTDAAGVRPGDTVFVSGAAGSLGSMAGQLARLLGAGRVVGSTSTRAKADRLVADLGYDAVLLRGPEQDPIADQLAKAAPDGIDVFFDNVGGEQLRAAVAAARPGARLVLVGALSSQLSPDRPSPHAPVEIDSFAVILRRLRIQGFSGLDTTPSVRAEWAEKFAGWLRTGDITFPHVRIQGIENAPRALYDAAAGKHLGTVVVAL</sequence>
<dbReference type="EMBL" id="JACBZA010000001">
    <property type="protein sequence ID" value="NYH84916.1"/>
    <property type="molecule type" value="Genomic_DNA"/>
</dbReference>
<dbReference type="Gene3D" id="3.40.50.720">
    <property type="entry name" value="NAD(P)-binding Rossmann-like Domain"/>
    <property type="match status" value="1"/>
</dbReference>
<name>A0A1I2LFS4_9ACTN</name>
<dbReference type="AlphaFoldDB" id="A0A1I2LFS4"/>
<proteinExistence type="predicted"/>
<dbReference type="SUPFAM" id="SSF50129">
    <property type="entry name" value="GroES-like"/>
    <property type="match status" value="1"/>
</dbReference>
<evidence type="ECO:0000313" key="5">
    <source>
        <dbReference type="EMBL" id="SFF77873.1"/>
    </source>
</evidence>
<dbReference type="InterPro" id="IPR041694">
    <property type="entry name" value="ADH_N_2"/>
</dbReference>
<feature type="region of interest" description="Disordered" evidence="2">
    <location>
        <begin position="1"/>
        <end position="27"/>
    </location>
</feature>
<keyword evidence="1" id="KW-0560">Oxidoreductase</keyword>
<dbReference type="InterPro" id="IPR013149">
    <property type="entry name" value="ADH-like_C"/>
</dbReference>
<dbReference type="Proteomes" id="UP000533017">
    <property type="component" value="Unassembled WGS sequence"/>
</dbReference>
<feature type="domain" description="Enoyl reductase (ER)" evidence="3">
    <location>
        <begin position="38"/>
        <end position="358"/>
    </location>
</feature>
<dbReference type="PANTHER" id="PTHR43205:SF7">
    <property type="entry name" value="PROSTAGLANDIN REDUCTASE 1"/>
    <property type="match status" value="1"/>
</dbReference>
<dbReference type="InterPro" id="IPR020843">
    <property type="entry name" value="ER"/>
</dbReference>
<evidence type="ECO:0000259" key="3">
    <source>
        <dbReference type="SMART" id="SM00829"/>
    </source>
</evidence>
<dbReference type="CDD" id="cd05288">
    <property type="entry name" value="PGDH"/>
    <property type="match status" value="1"/>
</dbReference>
<evidence type="ECO:0000256" key="1">
    <source>
        <dbReference type="ARBA" id="ARBA00023002"/>
    </source>
</evidence>
<evidence type="ECO:0000256" key="2">
    <source>
        <dbReference type="SAM" id="MobiDB-lite"/>
    </source>
</evidence>
<dbReference type="SMART" id="SM00829">
    <property type="entry name" value="PKS_ER"/>
    <property type="match status" value="1"/>
</dbReference>
<protein>
    <submittedName>
        <fullName evidence="4">NADPH-dependent curcumin reductase CurA</fullName>
    </submittedName>
</protein>
<dbReference type="EMBL" id="FOOI01000002">
    <property type="protein sequence ID" value="SFF77873.1"/>
    <property type="molecule type" value="Genomic_DNA"/>
</dbReference>
<dbReference type="Gene3D" id="3.90.180.10">
    <property type="entry name" value="Medium-chain alcohol dehydrogenases, catalytic domain"/>
    <property type="match status" value="1"/>
</dbReference>
<dbReference type="InterPro" id="IPR011032">
    <property type="entry name" value="GroES-like_sf"/>
</dbReference>
<keyword evidence="7" id="KW-1185">Reference proteome</keyword>
<reference evidence="5 6" key="1">
    <citation type="submission" date="2016-10" db="EMBL/GenBank/DDBJ databases">
        <authorList>
            <person name="de Groot N.N."/>
        </authorList>
    </citation>
    <scope>NUCLEOTIDE SEQUENCE [LARGE SCALE GENOMIC DNA]</scope>
    <source>
        <strain evidence="5 6">CPCC 202808</strain>
    </source>
</reference>
<dbReference type="InterPro" id="IPR036291">
    <property type="entry name" value="NAD(P)-bd_dom_sf"/>
</dbReference>
<dbReference type="Proteomes" id="UP000199052">
    <property type="component" value="Unassembled WGS sequence"/>
</dbReference>
<dbReference type="OrthoDB" id="9805663at2"/>
<dbReference type="Pfam" id="PF16884">
    <property type="entry name" value="ADH_N_2"/>
    <property type="match status" value="1"/>
</dbReference>
<evidence type="ECO:0000313" key="6">
    <source>
        <dbReference type="Proteomes" id="UP000199052"/>
    </source>
</evidence>
<dbReference type="STRING" id="504797.SAMN05421678_102112"/>
<evidence type="ECO:0000313" key="4">
    <source>
        <dbReference type="EMBL" id="NYH84916.1"/>
    </source>
</evidence>